<sequence>MTAMRMLLCALALLVAVPAAADPGDVEYQFLWSEGAYLHRVALNGMTVAGDTAISISLPIYVTKYLRDGANELEVEYTSDTRVGLSVTLETRAKGPRKDQIVRFTSVTGETNGARVTKKIPFTIQLRRQTPLRLSGADREAIAALLQTYYATLARKDGAGLAKLYAKAVEQEAQIYPEGIGLFQWVLSDSLRMIATPKFRMKPFPGAALQFSVDGQVVTVTRPDQSPLVESVPMEADSAGAQPASGAEGAQAEPGLKPTSLSFKRYDGRWYLALPFGF</sequence>
<reference evidence="3 4" key="1">
    <citation type="journal article" date="2019" name="Nat. Microbiol.">
        <title>Mediterranean grassland soil C-N compound turnover is dependent on rainfall and depth, and is mediated by genomically divergent microorganisms.</title>
        <authorList>
            <person name="Diamond S."/>
            <person name="Andeer P.F."/>
            <person name="Li Z."/>
            <person name="Crits-Christoph A."/>
            <person name="Burstein D."/>
            <person name="Anantharaman K."/>
            <person name="Lane K.R."/>
            <person name="Thomas B.C."/>
            <person name="Pan C."/>
            <person name="Northen T.R."/>
            <person name="Banfield J.F."/>
        </authorList>
    </citation>
    <scope>NUCLEOTIDE SEQUENCE [LARGE SCALE GENOMIC DNA]</scope>
    <source>
        <strain evidence="3">NP_6</strain>
    </source>
</reference>
<proteinExistence type="predicted"/>
<feature type="region of interest" description="Disordered" evidence="1">
    <location>
        <begin position="232"/>
        <end position="256"/>
    </location>
</feature>
<organism evidence="3 4">
    <name type="scientific">Candidatus Segetimicrobium genomatis</name>
    <dbReference type="NCBI Taxonomy" id="2569760"/>
    <lineage>
        <taxon>Bacteria</taxon>
        <taxon>Bacillati</taxon>
        <taxon>Candidatus Sysuimicrobiota</taxon>
        <taxon>Candidatus Sysuimicrobiia</taxon>
        <taxon>Candidatus Sysuimicrobiales</taxon>
        <taxon>Candidatus Segetimicrobiaceae</taxon>
        <taxon>Candidatus Segetimicrobium</taxon>
    </lineage>
</organism>
<comment type="caution">
    <text evidence="3">The sequence shown here is derived from an EMBL/GenBank/DDBJ whole genome shotgun (WGS) entry which is preliminary data.</text>
</comment>
<evidence type="ECO:0000313" key="4">
    <source>
        <dbReference type="Proteomes" id="UP000318093"/>
    </source>
</evidence>
<evidence type="ECO:0000313" key="3">
    <source>
        <dbReference type="EMBL" id="TMI80070.1"/>
    </source>
</evidence>
<keyword evidence="2" id="KW-0732">Signal</keyword>
<evidence type="ECO:0000256" key="2">
    <source>
        <dbReference type="SAM" id="SignalP"/>
    </source>
</evidence>
<evidence type="ECO:0008006" key="5">
    <source>
        <dbReference type="Google" id="ProtNLM"/>
    </source>
</evidence>
<dbReference type="AlphaFoldDB" id="A0A537J997"/>
<dbReference type="Proteomes" id="UP000318093">
    <property type="component" value="Unassembled WGS sequence"/>
</dbReference>
<protein>
    <recommendedName>
        <fullName evidence="5">DUF3108 domain-containing protein</fullName>
    </recommendedName>
</protein>
<feature type="signal peptide" evidence="2">
    <location>
        <begin position="1"/>
        <end position="21"/>
    </location>
</feature>
<dbReference type="EMBL" id="VBAN01000283">
    <property type="protein sequence ID" value="TMI80070.1"/>
    <property type="molecule type" value="Genomic_DNA"/>
</dbReference>
<gene>
    <name evidence="3" type="ORF">E6H03_09075</name>
</gene>
<feature type="chain" id="PRO_5021833605" description="DUF3108 domain-containing protein" evidence="2">
    <location>
        <begin position="22"/>
        <end position="278"/>
    </location>
</feature>
<accession>A0A537J997</accession>
<evidence type="ECO:0000256" key="1">
    <source>
        <dbReference type="SAM" id="MobiDB-lite"/>
    </source>
</evidence>
<name>A0A537J997_9BACT</name>